<keyword evidence="1" id="KW-0479">Metal-binding</keyword>
<dbReference type="Proteomes" id="UP001159405">
    <property type="component" value="Unassembled WGS sequence"/>
</dbReference>
<accession>A0ABN8RJH7</accession>
<feature type="compositionally biased region" description="Basic and acidic residues" evidence="6">
    <location>
        <begin position="121"/>
        <end position="143"/>
    </location>
</feature>
<comment type="caution">
    <text evidence="8">The sequence shown here is derived from an EMBL/GenBank/DDBJ whole genome shotgun (WGS) entry which is preliminary data.</text>
</comment>
<dbReference type="PANTHER" id="PTHR23080">
    <property type="entry name" value="THAP DOMAIN PROTEIN"/>
    <property type="match status" value="1"/>
</dbReference>
<keyword evidence="2 5" id="KW-0863">Zinc-finger</keyword>
<dbReference type="InterPro" id="IPR006612">
    <property type="entry name" value="THAP_Znf"/>
</dbReference>
<keyword evidence="9" id="KW-1185">Reference proteome</keyword>
<name>A0ABN8RJH7_9CNID</name>
<protein>
    <recommendedName>
        <fullName evidence="7">THAP-type domain-containing protein</fullName>
    </recommendedName>
</protein>
<evidence type="ECO:0000313" key="9">
    <source>
        <dbReference type="Proteomes" id="UP001159405"/>
    </source>
</evidence>
<proteinExistence type="predicted"/>
<evidence type="ECO:0000256" key="4">
    <source>
        <dbReference type="ARBA" id="ARBA00023125"/>
    </source>
</evidence>
<evidence type="ECO:0000256" key="1">
    <source>
        <dbReference type="ARBA" id="ARBA00022723"/>
    </source>
</evidence>
<gene>
    <name evidence="8" type="ORF">PLOB_00019350</name>
</gene>
<evidence type="ECO:0000256" key="5">
    <source>
        <dbReference type="PROSITE-ProRule" id="PRU00309"/>
    </source>
</evidence>
<sequence length="229" mass="26778">MGKKDPCAVFGCNNDRRFLDKYVVKDHTSFFGGKPEVRFWSCKDPRQVSTWTRLLSRKRFEVNKNTKVCSNHFQFGKPVDSHPHPTLFLKGYDRETEITRKRKAPMERLAVQPTGRKKKRSDNYKQRVETETSHILETPEREQNSASDSSEDPDQILVEKVIIPVSDTVKQDPVTKKATKTKSEFSFEKIKNSDNLMKLYTGCPNYQIFLFIFNKVKPKVRKLQYHKGK</sequence>
<evidence type="ECO:0000256" key="2">
    <source>
        <dbReference type="ARBA" id="ARBA00022771"/>
    </source>
</evidence>
<feature type="domain" description="THAP-type" evidence="7">
    <location>
        <begin position="1"/>
        <end position="88"/>
    </location>
</feature>
<dbReference type="Pfam" id="PF05485">
    <property type="entry name" value="THAP"/>
    <property type="match status" value="1"/>
</dbReference>
<dbReference type="EMBL" id="CALNXK010000226">
    <property type="protein sequence ID" value="CAH3177487.1"/>
    <property type="molecule type" value="Genomic_DNA"/>
</dbReference>
<organism evidence="8 9">
    <name type="scientific">Porites lobata</name>
    <dbReference type="NCBI Taxonomy" id="104759"/>
    <lineage>
        <taxon>Eukaryota</taxon>
        <taxon>Metazoa</taxon>
        <taxon>Cnidaria</taxon>
        <taxon>Anthozoa</taxon>
        <taxon>Hexacorallia</taxon>
        <taxon>Scleractinia</taxon>
        <taxon>Fungiina</taxon>
        <taxon>Poritidae</taxon>
        <taxon>Porites</taxon>
    </lineage>
</organism>
<evidence type="ECO:0000259" key="7">
    <source>
        <dbReference type="PROSITE" id="PS50950"/>
    </source>
</evidence>
<evidence type="ECO:0000256" key="6">
    <source>
        <dbReference type="SAM" id="MobiDB-lite"/>
    </source>
</evidence>
<keyword evidence="4 5" id="KW-0238">DNA-binding</keyword>
<evidence type="ECO:0000256" key="3">
    <source>
        <dbReference type="ARBA" id="ARBA00022833"/>
    </source>
</evidence>
<reference evidence="8 9" key="1">
    <citation type="submission" date="2022-05" db="EMBL/GenBank/DDBJ databases">
        <authorList>
            <consortium name="Genoscope - CEA"/>
            <person name="William W."/>
        </authorList>
    </citation>
    <scope>NUCLEOTIDE SEQUENCE [LARGE SCALE GENOMIC DNA]</scope>
</reference>
<keyword evidence="3" id="KW-0862">Zinc</keyword>
<dbReference type="PROSITE" id="PS50950">
    <property type="entry name" value="ZF_THAP"/>
    <property type="match status" value="1"/>
</dbReference>
<evidence type="ECO:0000313" key="8">
    <source>
        <dbReference type="EMBL" id="CAH3177487.1"/>
    </source>
</evidence>
<feature type="region of interest" description="Disordered" evidence="6">
    <location>
        <begin position="99"/>
        <end position="153"/>
    </location>
</feature>